<feature type="domain" description="Interferon-related developmental regulator C-terminal" evidence="3">
    <location>
        <begin position="370"/>
        <end position="418"/>
    </location>
</feature>
<protein>
    <recommendedName>
        <fullName evidence="7">Interferon-related developmental regulator 1</fullName>
    </recommendedName>
</protein>
<evidence type="ECO:0000256" key="1">
    <source>
        <dbReference type="ARBA" id="ARBA00008828"/>
    </source>
</evidence>
<dbReference type="InterPro" id="IPR039777">
    <property type="entry name" value="IFRD"/>
</dbReference>
<dbReference type="OMA" id="QCFEAIF"/>
<sequence>MGKRNSQKKSASMMLDSEDDESMSSTSTRSADLMSISANIDVEVERDHLLDQALDALYEKRGTTREKALSAIIDAFNTNLQYDFVEKKFATLLHQCLNSIKKGSSKEISLAAHVIGLLALTVGSGDHAHEIFEQSIVSVSQALKSAPGSPKIASLVECLAIVTFIGGNETEEIDQSMQIMWQVIHPKLGPNVVAVKPSADVIASVVSAWSFLLTSLDRRSFNHKAWLESLSYLSTLLDKDDRAVRIAAGEAVAVILEVGSFEKFAADLKAAGVGGHGTIHDINGIKEKIHKQVKDLSVEAGGKGSAKKDLNNQRNLFRDILVFIEDGYSPETSMKIGGDLMATSTWSQLIQLNFLKHFLGGGFVKHMQDNSFLQDVLGFTPKKSLASELNRSSIEKKWYKSPNSAVSKARTQHLNKQRLISQGKNTGHFAVDAEFE</sequence>
<dbReference type="Gene3D" id="1.25.10.10">
    <property type="entry name" value="Leucine-rich Repeat Variant"/>
    <property type="match status" value="1"/>
</dbReference>
<dbReference type="Proteomes" id="UP000594263">
    <property type="component" value="Unplaced"/>
</dbReference>
<dbReference type="PANTHER" id="PTHR12354">
    <property type="entry name" value="INTERFERON-RELATED DEVELOPMENTAL REGULATOR"/>
    <property type="match status" value="1"/>
</dbReference>
<feature type="domain" description="Interferon-related developmental regulator N-terminal" evidence="4">
    <location>
        <begin position="23"/>
        <end position="325"/>
    </location>
</feature>
<dbReference type="InterPro" id="IPR016024">
    <property type="entry name" value="ARM-type_fold"/>
</dbReference>
<dbReference type="PANTHER" id="PTHR12354:SF1">
    <property type="entry name" value="INTERFERON-RELATED DEVELOPMENTAL REGULATOR 1"/>
    <property type="match status" value="1"/>
</dbReference>
<dbReference type="InterPro" id="IPR011989">
    <property type="entry name" value="ARM-like"/>
</dbReference>
<reference evidence="5" key="1">
    <citation type="submission" date="2021-01" db="UniProtKB">
        <authorList>
            <consortium name="EnsemblPlants"/>
        </authorList>
    </citation>
    <scope>IDENTIFICATION</scope>
</reference>
<evidence type="ECO:0008006" key="7">
    <source>
        <dbReference type="Google" id="ProtNLM"/>
    </source>
</evidence>
<accession>A0A7N0UAI8</accession>
<dbReference type="Gramene" id="Kaladp0058s0431.1.v1.1">
    <property type="protein sequence ID" value="Kaladp0058s0431.1.v1.1"/>
    <property type="gene ID" value="Kaladp0058s0431.v1.1"/>
</dbReference>
<dbReference type="Pfam" id="PF04836">
    <property type="entry name" value="IFRD_C"/>
    <property type="match status" value="1"/>
</dbReference>
<evidence type="ECO:0000259" key="3">
    <source>
        <dbReference type="Pfam" id="PF04836"/>
    </source>
</evidence>
<evidence type="ECO:0000313" key="6">
    <source>
        <dbReference type="Proteomes" id="UP000594263"/>
    </source>
</evidence>
<evidence type="ECO:0000313" key="5">
    <source>
        <dbReference type="EnsemblPlants" id="Kaladp0058s0431.1.v1.1"/>
    </source>
</evidence>
<dbReference type="Pfam" id="PF05004">
    <property type="entry name" value="IFRD"/>
    <property type="match status" value="1"/>
</dbReference>
<dbReference type="SUPFAM" id="SSF48371">
    <property type="entry name" value="ARM repeat"/>
    <property type="match status" value="1"/>
</dbReference>
<name>A0A7N0UAI8_KALFE</name>
<proteinExistence type="inferred from homology"/>
<evidence type="ECO:0000256" key="2">
    <source>
        <dbReference type="SAM" id="MobiDB-lite"/>
    </source>
</evidence>
<organism evidence="5 6">
    <name type="scientific">Kalanchoe fedtschenkoi</name>
    <name type="common">Lavender scallops</name>
    <name type="synonym">South American air plant</name>
    <dbReference type="NCBI Taxonomy" id="63787"/>
    <lineage>
        <taxon>Eukaryota</taxon>
        <taxon>Viridiplantae</taxon>
        <taxon>Streptophyta</taxon>
        <taxon>Embryophyta</taxon>
        <taxon>Tracheophyta</taxon>
        <taxon>Spermatophyta</taxon>
        <taxon>Magnoliopsida</taxon>
        <taxon>eudicotyledons</taxon>
        <taxon>Gunneridae</taxon>
        <taxon>Pentapetalae</taxon>
        <taxon>Saxifragales</taxon>
        <taxon>Crassulaceae</taxon>
        <taxon>Kalanchoe</taxon>
    </lineage>
</organism>
<feature type="region of interest" description="Disordered" evidence="2">
    <location>
        <begin position="1"/>
        <end position="30"/>
    </location>
</feature>
<dbReference type="EnsemblPlants" id="Kaladp0058s0431.1.v1.1">
    <property type="protein sequence ID" value="Kaladp0058s0431.1.v1.1"/>
    <property type="gene ID" value="Kaladp0058s0431.v1.1"/>
</dbReference>
<dbReference type="InterPro" id="IPR007701">
    <property type="entry name" value="Interferon-rel_develop_reg_N"/>
</dbReference>
<keyword evidence="6" id="KW-1185">Reference proteome</keyword>
<dbReference type="AlphaFoldDB" id="A0A7N0UAI8"/>
<comment type="similarity">
    <text evidence="1">Belongs to the IFRD family.</text>
</comment>
<evidence type="ECO:0000259" key="4">
    <source>
        <dbReference type="Pfam" id="PF05004"/>
    </source>
</evidence>
<dbReference type="InterPro" id="IPR006921">
    <property type="entry name" value="Interferon-rel_develop_reg_C"/>
</dbReference>